<name>A0A0D2HA07_9EURO</name>
<evidence type="ECO:0000259" key="3">
    <source>
        <dbReference type="Pfam" id="PF01557"/>
    </source>
</evidence>
<protein>
    <recommendedName>
        <fullName evidence="3">Fumarylacetoacetase-like C-terminal domain-containing protein</fullName>
    </recommendedName>
</protein>
<keyword evidence="5" id="KW-1185">Reference proteome</keyword>
<evidence type="ECO:0000313" key="4">
    <source>
        <dbReference type="EMBL" id="KIX07318.1"/>
    </source>
</evidence>
<evidence type="ECO:0000256" key="2">
    <source>
        <dbReference type="ARBA" id="ARBA00022723"/>
    </source>
</evidence>
<dbReference type="GeneID" id="25290042"/>
<dbReference type="GO" id="GO:0050163">
    <property type="term" value="F:oxaloacetate tautomerase activity"/>
    <property type="evidence" value="ECO:0007669"/>
    <property type="project" value="UniProtKB-ARBA"/>
</dbReference>
<dbReference type="AlphaFoldDB" id="A0A0D2HA07"/>
<feature type="domain" description="Fumarylacetoacetase-like C-terminal" evidence="3">
    <location>
        <begin position="67"/>
        <end position="277"/>
    </location>
</feature>
<keyword evidence="2" id="KW-0479">Metal-binding</keyword>
<dbReference type="PANTHER" id="PTHR11820:SF86">
    <property type="entry name" value="FUMARYLACETOACETATE HYDROLASE FAMILY PROTEIN (AFU_ORTHOLOGUE AFUA_7G07000)"/>
    <property type="match status" value="1"/>
</dbReference>
<accession>A0A0D2HA07</accession>
<dbReference type="GO" id="GO:0018773">
    <property type="term" value="F:acetylpyruvate hydrolase activity"/>
    <property type="evidence" value="ECO:0007669"/>
    <property type="project" value="TreeGrafter"/>
</dbReference>
<dbReference type="HOGENOM" id="CLU_028458_2_1_1"/>
<sequence>MSNVTCLIRFQSKEDGRTYFANVDTPQTLEGEVKAFGTFEDLQNDRNGKKLTIDKLLAPVPDPKVPIYCVGLNYKSHAKEASLKVPSNPPLWTKPAASLANPDEDIPINDFCAKAFPDWEGELVFVTSKECRDLTEEQAKSYILGYTIGNDLSCRMFQLPEMSSGQFFYAKAFDKFAPMGPVLVSPKIFNDGKGVQLTTKVNGEVMQDVEYLSDVVFSPARILSHMSQGTTIPAYTAVMTGTPSGVGAFRKPRRFLRHNEVVEVSISNIGTLKNKVVFESDPLSVLLLQDVV</sequence>
<evidence type="ECO:0000313" key="5">
    <source>
        <dbReference type="Proteomes" id="UP000053617"/>
    </source>
</evidence>
<evidence type="ECO:0000256" key="1">
    <source>
        <dbReference type="ARBA" id="ARBA00010211"/>
    </source>
</evidence>
<organism evidence="4 5">
    <name type="scientific">Rhinocladiella mackenziei CBS 650.93</name>
    <dbReference type="NCBI Taxonomy" id="1442369"/>
    <lineage>
        <taxon>Eukaryota</taxon>
        <taxon>Fungi</taxon>
        <taxon>Dikarya</taxon>
        <taxon>Ascomycota</taxon>
        <taxon>Pezizomycotina</taxon>
        <taxon>Eurotiomycetes</taxon>
        <taxon>Chaetothyriomycetidae</taxon>
        <taxon>Chaetothyriales</taxon>
        <taxon>Herpotrichiellaceae</taxon>
        <taxon>Rhinocladiella</taxon>
    </lineage>
</organism>
<dbReference type="Pfam" id="PF01557">
    <property type="entry name" value="FAA_hydrolase"/>
    <property type="match status" value="1"/>
</dbReference>
<dbReference type="Gene3D" id="3.90.850.10">
    <property type="entry name" value="Fumarylacetoacetase-like, C-terminal domain"/>
    <property type="match status" value="1"/>
</dbReference>
<dbReference type="SUPFAM" id="SSF56529">
    <property type="entry name" value="FAH"/>
    <property type="match status" value="1"/>
</dbReference>
<dbReference type="PANTHER" id="PTHR11820">
    <property type="entry name" value="ACYLPYRUVASE"/>
    <property type="match status" value="1"/>
</dbReference>
<dbReference type="Proteomes" id="UP000053617">
    <property type="component" value="Unassembled WGS sequence"/>
</dbReference>
<dbReference type="RefSeq" id="XP_013274454.1">
    <property type="nucleotide sequence ID" value="XM_013419000.1"/>
</dbReference>
<dbReference type="InterPro" id="IPR011234">
    <property type="entry name" value="Fumarylacetoacetase-like_C"/>
</dbReference>
<comment type="similarity">
    <text evidence="1">Belongs to the FAH family.</text>
</comment>
<dbReference type="VEuPathDB" id="FungiDB:Z518_01971"/>
<gene>
    <name evidence="4" type="ORF">Z518_01971</name>
</gene>
<dbReference type="InterPro" id="IPR036663">
    <property type="entry name" value="Fumarylacetoacetase_C_sf"/>
</dbReference>
<dbReference type="STRING" id="1442369.A0A0D2HA07"/>
<dbReference type="EMBL" id="KN847476">
    <property type="protein sequence ID" value="KIX07318.1"/>
    <property type="molecule type" value="Genomic_DNA"/>
</dbReference>
<dbReference type="OrthoDB" id="411064at2759"/>
<reference evidence="4 5" key="1">
    <citation type="submission" date="2015-01" db="EMBL/GenBank/DDBJ databases">
        <title>The Genome Sequence of Rhinocladiella mackenzie CBS 650.93.</title>
        <authorList>
            <consortium name="The Broad Institute Genomics Platform"/>
            <person name="Cuomo C."/>
            <person name="de Hoog S."/>
            <person name="Gorbushina A."/>
            <person name="Stielow B."/>
            <person name="Teixiera M."/>
            <person name="Abouelleil A."/>
            <person name="Chapman S.B."/>
            <person name="Priest M."/>
            <person name="Young S.K."/>
            <person name="Wortman J."/>
            <person name="Nusbaum C."/>
            <person name="Birren B."/>
        </authorList>
    </citation>
    <scope>NUCLEOTIDE SEQUENCE [LARGE SCALE GENOMIC DNA]</scope>
    <source>
        <strain evidence="4 5">CBS 650.93</strain>
    </source>
</reference>
<proteinExistence type="inferred from homology"/>
<dbReference type="GO" id="GO:0006107">
    <property type="term" value="P:oxaloacetate metabolic process"/>
    <property type="evidence" value="ECO:0007669"/>
    <property type="project" value="UniProtKB-ARBA"/>
</dbReference>
<dbReference type="GO" id="GO:0046872">
    <property type="term" value="F:metal ion binding"/>
    <property type="evidence" value="ECO:0007669"/>
    <property type="project" value="UniProtKB-KW"/>
</dbReference>
<dbReference type="FunFam" id="3.90.850.10:FF:000002">
    <property type="entry name" value="2-hydroxyhepta-2,4-diene-1,7-dioate isomerase"/>
    <property type="match status" value="1"/>
</dbReference>